<dbReference type="InterPro" id="IPR000873">
    <property type="entry name" value="AMP-dep_synth/lig_dom"/>
</dbReference>
<evidence type="ECO:0000256" key="2">
    <source>
        <dbReference type="ARBA" id="ARBA00022598"/>
    </source>
</evidence>
<dbReference type="Pfam" id="PF13193">
    <property type="entry name" value="AMP-binding_C"/>
    <property type="match status" value="1"/>
</dbReference>
<evidence type="ECO:0000313" key="6">
    <source>
        <dbReference type="Proteomes" id="UP000013520"/>
    </source>
</evidence>
<proteinExistence type="inferred from homology"/>
<dbReference type="RefSeq" id="WP_006523475.1">
    <property type="nucleotide sequence ID" value="NC_021184.1"/>
</dbReference>
<dbReference type="Gene3D" id="3.40.50.980">
    <property type="match status" value="2"/>
</dbReference>
<reference evidence="5 6" key="1">
    <citation type="submission" date="2012-01" db="EMBL/GenBank/DDBJ databases">
        <title>Complete sequence of Desulfotomaculum gibsoniae DSM 7213.</title>
        <authorList>
            <consortium name="US DOE Joint Genome Institute"/>
            <person name="Lucas S."/>
            <person name="Han J."/>
            <person name="Lapidus A."/>
            <person name="Cheng J.-F."/>
            <person name="Goodwin L."/>
            <person name="Pitluck S."/>
            <person name="Peters L."/>
            <person name="Ovchinnikova G."/>
            <person name="Teshima H."/>
            <person name="Detter J.C."/>
            <person name="Han C."/>
            <person name="Tapia R."/>
            <person name="Land M."/>
            <person name="Hauser L."/>
            <person name="Kyrpides N."/>
            <person name="Ivanova N."/>
            <person name="Pagani I."/>
            <person name="Parshina S."/>
            <person name="Plugge C."/>
            <person name="Muyzer G."/>
            <person name="Kuever J."/>
            <person name="Ivanova A."/>
            <person name="Nazina T."/>
            <person name="Klenk H.-P."/>
            <person name="Brambilla E."/>
            <person name="Spring S."/>
            <person name="Stams A.F."/>
            <person name="Woyke T."/>
        </authorList>
    </citation>
    <scope>NUCLEOTIDE SEQUENCE [LARGE SCALE GENOMIC DNA]</scope>
    <source>
        <strain evidence="5 6">DSM 7213</strain>
    </source>
</reference>
<dbReference type="GO" id="GO:0006631">
    <property type="term" value="P:fatty acid metabolic process"/>
    <property type="evidence" value="ECO:0007669"/>
    <property type="project" value="TreeGrafter"/>
</dbReference>
<dbReference type="Gene3D" id="3.30.300.30">
    <property type="match status" value="1"/>
</dbReference>
<dbReference type="InterPro" id="IPR025110">
    <property type="entry name" value="AMP-bd_C"/>
</dbReference>
<evidence type="ECO:0000259" key="4">
    <source>
        <dbReference type="Pfam" id="PF13193"/>
    </source>
</evidence>
<accession>R4KBY1</accession>
<dbReference type="GO" id="GO:0031956">
    <property type="term" value="F:medium-chain fatty acid-CoA ligase activity"/>
    <property type="evidence" value="ECO:0007669"/>
    <property type="project" value="TreeGrafter"/>
</dbReference>
<dbReference type="FunFam" id="3.30.300.30:FF:000008">
    <property type="entry name" value="2,3-dihydroxybenzoate-AMP ligase"/>
    <property type="match status" value="1"/>
</dbReference>
<dbReference type="OrthoDB" id="9803968at2"/>
<keyword evidence="6" id="KW-1185">Reference proteome</keyword>
<dbReference type="Gene3D" id="2.30.38.10">
    <property type="entry name" value="Luciferase, Domain 3"/>
    <property type="match status" value="1"/>
</dbReference>
<organism evidence="5 6">
    <name type="scientific">Desulfoscipio gibsoniae DSM 7213</name>
    <dbReference type="NCBI Taxonomy" id="767817"/>
    <lineage>
        <taxon>Bacteria</taxon>
        <taxon>Bacillati</taxon>
        <taxon>Bacillota</taxon>
        <taxon>Clostridia</taxon>
        <taxon>Eubacteriales</taxon>
        <taxon>Desulfallaceae</taxon>
        <taxon>Desulfoscipio</taxon>
    </lineage>
</organism>
<name>R4KBY1_9FIRM</name>
<dbReference type="Proteomes" id="UP000013520">
    <property type="component" value="Chromosome"/>
</dbReference>
<evidence type="ECO:0000259" key="3">
    <source>
        <dbReference type="Pfam" id="PF00501"/>
    </source>
</evidence>
<feature type="domain" description="AMP-binding enzyme C-terminal" evidence="4">
    <location>
        <begin position="454"/>
        <end position="530"/>
    </location>
</feature>
<dbReference type="STRING" id="767817.Desgi_0496"/>
<dbReference type="eggNOG" id="COG1021">
    <property type="taxonomic scope" value="Bacteria"/>
</dbReference>
<dbReference type="PANTHER" id="PTHR43201">
    <property type="entry name" value="ACYL-COA SYNTHETASE"/>
    <property type="match status" value="1"/>
</dbReference>
<dbReference type="HOGENOM" id="CLU_000022_59_7_9"/>
<feature type="domain" description="AMP-dependent synthetase/ligase" evidence="3">
    <location>
        <begin position="34"/>
        <end position="403"/>
    </location>
</feature>
<dbReference type="FunFam" id="2.30.38.10:FF:000003">
    <property type="entry name" value="Vibriobactin-specific 2,3-dihydroxybenzoate-AMP ligase"/>
    <property type="match status" value="1"/>
</dbReference>
<keyword evidence="2" id="KW-0436">Ligase</keyword>
<comment type="similarity">
    <text evidence="1">Belongs to the ATP-dependent AMP-binding enzyme family.</text>
</comment>
<dbReference type="PANTHER" id="PTHR43201:SF5">
    <property type="entry name" value="MEDIUM-CHAIN ACYL-COA LIGASE ACSF2, MITOCHONDRIAL"/>
    <property type="match status" value="1"/>
</dbReference>
<dbReference type="InterPro" id="IPR045851">
    <property type="entry name" value="AMP-bd_C_sf"/>
</dbReference>
<evidence type="ECO:0000313" key="5">
    <source>
        <dbReference type="EMBL" id="AGL00064.1"/>
    </source>
</evidence>
<evidence type="ECO:0000256" key="1">
    <source>
        <dbReference type="ARBA" id="ARBA00006432"/>
    </source>
</evidence>
<dbReference type="SUPFAM" id="SSF56801">
    <property type="entry name" value="Acetyl-CoA synthetase-like"/>
    <property type="match status" value="1"/>
</dbReference>
<protein>
    <submittedName>
        <fullName evidence="5">Peptide arylation enzyme</fullName>
    </submittedName>
</protein>
<dbReference type="AlphaFoldDB" id="R4KBY1"/>
<sequence length="545" mass="61309">MLQGCVPWPEEYAKYYREQGYWEDKTLSEVLDLSINKHGSKEALVFNKMRLSYTQLGEIIDRLAYQFLQIGLKPLDRVVIQLPNGPEFIYSYFALIKIGVIPILALAPHRKGEISHFIKFSGTVGYIIPDIYRKFNYIAMAREIKNLNQKLKYVFVSGSSPSEFISLNKLLEAPIDKKEIQETLAKYRPDPDEVALMVLSGGTTALPKMIPRTHNDYVCITKYASRVGRFDEHTRMLVTLPIAHNYMVCSPGFQGVLFSGGKVVISPGTDINTIFSLVEKEQITFLSVAPPIITNWLKSNILSHYNYSSIKVVQTGGARLAPELRAQVRERFGCFVMESYGSGEGVLNMVRLDASEHAILNSSGKPVCPADETKIIDENGNELPDGETGELLIRGPYTIRGYYNSPALNAVAFTPDGFYRMGDRCRKDKDGYIYFESRIKELINRGGEKISCEEIETLIFAHPKVKAVCLVAVPDEVYGEKACACVQLNPGEELSFEELIKFLMTCNLAKFKLPEKLLIIDEFPMTASGKVLKRKLKEIAVEQSN</sequence>
<dbReference type="EMBL" id="CP003273">
    <property type="protein sequence ID" value="AGL00064.1"/>
    <property type="molecule type" value="Genomic_DNA"/>
</dbReference>
<dbReference type="Pfam" id="PF00501">
    <property type="entry name" value="AMP-binding"/>
    <property type="match status" value="1"/>
</dbReference>
<dbReference type="KEGG" id="dgi:Desgi_0496"/>
<gene>
    <name evidence="5" type="ORF">Desgi_0496</name>
</gene>